<dbReference type="AlphaFoldDB" id="A0A5S5DTT4"/>
<comment type="caution">
    <text evidence="1">The sequence shown here is derived from an EMBL/GenBank/DDBJ whole genome shotgun (WGS) entry which is preliminary data.</text>
</comment>
<dbReference type="EMBL" id="VNIA01000002">
    <property type="protein sequence ID" value="TYP98778.1"/>
    <property type="molecule type" value="Genomic_DNA"/>
</dbReference>
<sequence>MKSYNLFIFILCIPLLSFTTDTKKHEKSKTINKTYTVNKNATVYINNKYGNVSVTTWNENRVEIDVKITVKGNNLDKVEDKLQSITVKFEATKDLVEARTMVENTKSSWSWWGNDSNLNYEINYSVKMPKTNNADLHNKYGNIELDELEGKANIECDYGNIEVEKLLNETNSIELDYCGGSDVKYMKSGTLNADYSKITIDETENLKANIDYTTLKVGKVNNLSFSSDYGSLTVDEVTHVSGSSDYAGMRFGTVYKNLKIDTDYGGLRINNLAKGFENVTIDGSYAGIKIGTASNNNFKFNIDLGYAGFGYPEEKVEMFKSVKKTSKKYYEGLFGKGNSNSILHIKSNYGGVSLKLND</sequence>
<reference evidence="1 2" key="1">
    <citation type="submission" date="2019-07" db="EMBL/GenBank/DDBJ databases">
        <title>Genomic Encyclopedia of Type Strains, Phase IV (KMG-IV): sequencing the most valuable type-strain genomes for metagenomic binning, comparative biology and taxonomic classification.</title>
        <authorList>
            <person name="Goeker M."/>
        </authorList>
    </citation>
    <scope>NUCLEOTIDE SEQUENCE [LARGE SCALE GENOMIC DNA]</scope>
    <source>
        <strain evidence="1 2">DSM 18961</strain>
    </source>
</reference>
<dbReference type="Proteomes" id="UP000323136">
    <property type="component" value="Unassembled WGS sequence"/>
</dbReference>
<accession>A0A5S5DTT4</accession>
<evidence type="ECO:0008006" key="3">
    <source>
        <dbReference type="Google" id="ProtNLM"/>
    </source>
</evidence>
<organism evidence="1 2">
    <name type="scientific">Tenacibaculum adriaticum</name>
    <dbReference type="NCBI Taxonomy" id="413713"/>
    <lineage>
        <taxon>Bacteria</taxon>
        <taxon>Pseudomonadati</taxon>
        <taxon>Bacteroidota</taxon>
        <taxon>Flavobacteriia</taxon>
        <taxon>Flavobacteriales</taxon>
        <taxon>Flavobacteriaceae</taxon>
        <taxon>Tenacibaculum</taxon>
    </lineage>
</organism>
<evidence type="ECO:0000313" key="2">
    <source>
        <dbReference type="Proteomes" id="UP000323136"/>
    </source>
</evidence>
<gene>
    <name evidence="1" type="ORF">C7447_10293</name>
</gene>
<keyword evidence="2" id="KW-1185">Reference proteome</keyword>
<evidence type="ECO:0000313" key="1">
    <source>
        <dbReference type="EMBL" id="TYP98778.1"/>
    </source>
</evidence>
<name>A0A5S5DTT4_9FLAO</name>
<protein>
    <recommendedName>
        <fullName evidence="3">Adhesin</fullName>
    </recommendedName>
</protein>
<proteinExistence type="predicted"/>